<dbReference type="Pfam" id="PF24984">
    <property type="entry name" value="HEAT_EF3_GNC1"/>
    <property type="match status" value="1"/>
</dbReference>
<dbReference type="Gene3D" id="1.25.10.10">
    <property type="entry name" value="Leucine-rich Repeat Variant"/>
    <property type="match status" value="8"/>
</dbReference>
<dbReference type="FunFam" id="1.25.10.10:FF:000090">
    <property type="entry name" value="eIF-2-alpha kinase activator GCN1"/>
    <property type="match status" value="1"/>
</dbReference>
<feature type="repeat" description="HEAT" evidence="4">
    <location>
        <begin position="1982"/>
        <end position="2019"/>
    </location>
</feature>
<dbReference type="InterPro" id="IPR021133">
    <property type="entry name" value="HEAT_type_2"/>
</dbReference>
<dbReference type="GO" id="GO:0000226">
    <property type="term" value="P:microtubule cytoskeleton organization"/>
    <property type="evidence" value="ECO:0007669"/>
    <property type="project" value="UniProtKB-ARBA"/>
</dbReference>
<dbReference type="InterPro" id="IPR016024">
    <property type="entry name" value="ARM-type_fold"/>
</dbReference>
<sequence length="2653" mass="291750">MAGAEVLSVFKDLPVKIQASKLACRKDLFAQLEEAIKNELPGPVVRGLCQAVVRVSLHRYQGRPSRRLVHRFLASLVHQQTPAARQLVDALTEVTRVHGGLVITRNLSSVCLTALEWSCVLDRPMLDESLLKALVDTQACLVLCVWASGNVTLRRKAAQRLRQFWSEKVPVSDYVSALVSLEPSWAVLQLWCALVTHLDERRLTQVVDAHKGRFLELFKVQVLGSKARPPPQVLEACRALLRHASHDDFGQLLLPAMQKALLRNPEHQMGSVSCILQGVTLELSRYAVDIGKSLAPHVTGLNEECRSEAVAALGNLARQCGTREVIETLICQFADLLHAPEAKLSTTSQRQNLLSGLGELSSHTVPGAAADLCSLVLERLLPVLRSEVHEGTLVQSLRVLSRWCGLSQDLPQGLVECFQAGLTHKSSAVRYAYLQCMLVTFHHGAPLVKAEPLVPALLKIIERGLAQPAQVPVVCEALATACLVFRLHAAVLPSENQLKSMVQQLLDPQKQPYFSDKFLQAAPEDAQSLVLQLASRMLLDHPDTCFANLQPFVLPFLRPLCHELLTVRQAAQATVRKMVSVLSGTSLACYLLNQFPGFVQHLQRPQESLQAVVGGALMALCSGANLDARDSQELALASLLPAHLPLLSCGQPRLWLRILHQLKLDPHVLVSDERLLLTLLKPHHDRSQDQSNSRFEDKVLPPEALFAARTLCNLVPAAVVPALLAEVERLLRQPQLRHVTSRECAIMHTPAGVLYDQSVLESIIEATTETKNIKRESKAYSYKEQMEEIELKKELEKKGIKGTVEPQLTKKQKEAMEAQLEKEQAVRQHLLQLNTSLERALTLLEAVVSQRSACEHGAPAFPGLVQALVALFASPLAAPSAARAFLKLTHSLYPDDLNQLAECVGHLAIRLSQPAAEGVVDERWTQEPEGNARTRVLGQLHALSCPAGASGGASPAGRRLPAPAMACTFPLVQLVMADPQAEDTLITQCLQVLSAHSFMRGTHPLDCPRNLPVEQMLEAIVQLLARTTGRVQRLAQKVAIDLCLSLSGLEGCSRANFTELQVLLRALYSPELVVRETALQGLLMLQLVLPTRDVDPKHALELACGIWMARFDGQQEIQALADKLWSALQLEPVPDMCPTLLRDLCHQQVEVREATARALEALVQNHRQSLQAVLLQLFDIYTDHLRRPEPKRDSFGRLLEEPLPDVWEPRSGVGLALKHLASLMGPSDVLQAMQFFVPQALADPQPQVHKAMLDAATTIIDFHGNGTVHLLLPLFEQFLDEAPDEGSLDQVRQSVVILLGTLARHLEKDNPKVKPIVKKLIDALSTPSQQVQEAVSTCLPPLIPAIKEEAPALVQKLLTQLLEAEAYGERRGAAYGLAGLVKGLGILSLKQLDIMNVLTEAVQDKRRPRRKEGALLAFEMLCSVLGRLFEPYVVHVLPHLLLCFGDSDQYVREATDSTARAVMSKLTAHGVKLTLPSLLAGLENDLWRTKSGSVELLGAMAFCAPKQLSSCLPSIVPKLIEVLSDSHVKVQRAGAQALRHIGSVIKNPEIQAIVPVLLDALQDPAVKTSGCLETLLNTKFVHFIDAPSLALIMPVVQRAFQDRSTETRKMAAHIIGNMYSLTDHKDLAPYLPSIIPGLKQSLLDPVPEVRSVSSRALGAMIKSMGESCFEDLIPWLMQTLTSEASPVDRSGAAQGLSEVLGGLGVEKLQTLMPEIISTAERVDIAPHVKDGYIMMFIYLPMVFQKEFTPYISQIINPILKALADENEFVRETALRAGQRMVNMYADTAMALLLPQLEKGLFDDNWRIRYASVQLLGDLLYRISGVSGKMSTETADEDDNFGTEQSHRAVLHALGEERRNRVLAGLYMGRLDTSLMVRQAALHVWKVVVSNTPRTLREILPTLFSLLLGFLASSSYDKQQVAARTLGDLVRKLGERVLPEILPILEKGLDSDQPDQRQGVCVGLSEIMASTSREMLLTFIDSLVPTVRRALCDPLRDVRVAAARTFDALHATVGPRALDDILSPLLSQLDGEGELAEYTLDGLRQVMAIKSRVVLPYLVPQLTQSPVNTKALSRLSAVAGDALSKHLGKILPALLATYGAALDTTQQQQELEYCQEVVLSVSEEAGVRCLVDQLLEGARQQSTRRAAVALLCAFCSHTKADLGPHVQQILRDLLLLFTDSDPHVLQLSAEALAAVTKTLDTNQQILYVSDVRQAIRFAMSDLKGQEYLPGFCQEKGISPILPIFREAILIGSPELKEQAAQGLGEVIRLTEAQALRQSVISITGPLIRILGDRFSFSVKVAVLETLALLLAKVGIQLKPFLPQLQTTFLKALNDGNRQVRLRAALALSHLIVIHTRCDPVFQELHNSVKNQDDAAVRETMLFALHCVVSAAGNKMSDLMRRNVTATVATYLGSSEDSCRTAAAGCLGALCRWLPQNELTNFARDYLLNKESSEEWTLRHGCSVTLAVALKQAPERLLTEEWTDAIVATLIKYLTADRVPIVLSGVRATVYFLRYTMKDSDNLPQPLLTTFAKCLNHGSNEVKHLVAQSCQWVCREPARPTPQLMRALVPQLVNGTKEKNSMVRASSESALVTLLRLRGPSNNVLQECLGVLDAGAREALEDVHARVLRRVALQPQPKEEEDLDDTIQWGNNSTL</sequence>
<evidence type="ECO:0000256" key="2">
    <source>
        <dbReference type="ARBA" id="ARBA00022553"/>
    </source>
</evidence>
<dbReference type="Pfam" id="PF25801">
    <property type="entry name" value="HEAT_GCN1_C_2"/>
    <property type="match status" value="1"/>
</dbReference>
<dbReference type="InterPro" id="IPR034085">
    <property type="entry name" value="TOG"/>
</dbReference>
<organism evidence="6">
    <name type="scientific">Ornithodoros turicata</name>
    <dbReference type="NCBI Taxonomy" id="34597"/>
    <lineage>
        <taxon>Eukaryota</taxon>
        <taxon>Metazoa</taxon>
        <taxon>Ecdysozoa</taxon>
        <taxon>Arthropoda</taxon>
        <taxon>Chelicerata</taxon>
        <taxon>Arachnida</taxon>
        <taxon>Acari</taxon>
        <taxon>Parasitiformes</taxon>
        <taxon>Ixodida</taxon>
        <taxon>Ixodoidea</taxon>
        <taxon>Argasidae</taxon>
        <taxon>Ornithodorinae</taxon>
        <taxon>Ornithodoros</taxon>
    </lineage>
</organism>
<name>A0A2R5LKZ7_9ACAR</name>
<feature type="repeat" description="HEAT" evidence="4">
    <location>
        <begin position="1515"/>
        <end position="1552"/>
    </location>
</feature>
<dbReference type="Pfam" id="PF23271">
    <property type="entry name" value="HEAT_GCN1"/>
    <property type="match status" value="1"/>
</dbReference>
<accession>A0A2R5LKZ7</accession>
<dbReference type="PROSITE" id="PS50077">
    <property type="entry name" value="HEAT_REPEAT"/>
    <property type="match status" value="3"/>
</dbReference>
<protein>
    <submittedName>
        <fullName evidence="6">Putative translational activator gcn1 pediculus us corporis translational activator gcn1</fullName>
    </submittedName>
</protein>
<dbReference type="GO" id="GO:0019887">
    <property type="term" value="F:protein kinase regulator activity"/>
    <property type="evidence" value="ECO:0007669"/>
    <property type="project" value="TreeGrafter"/>
</dbReference>
<keyword evidence="2" id="KW-0597">Phosphoprotein</keyword>
<dbReference type="FunFam" id="1.25.10.10:FF:000162">
    <property type="entry name" value="GCN1, eIF2 alpha kinase activator homolog"/>
    <property type="match status" value="1"/>
</dbReference>
<feature type="repeat" description="HEAT" evidence="4">
    <location>
        <begin position="1634"/>
        <end position="1672"/>
    </location>
</feature>
<dbReference type="InterPro" id="IPR057546">
    <property type="entry name" value="HEAT_GCN1"/>
</dbReference>
<dbReference type="Pfam" id="PF24987">
    <property type="entry name" value="HEAT_EF3_N"/>
    <property type="match status" value="2"/>
</dbReference>
<evidence type="ECO:0000256" key="3">
    <source>
        <dbReference type="ARBA" id="ARBA00022737"/>
    </source>
</evidence>
<dbReference type="PANTHER" id="PTHR23346">
    <property type="entry name" value="TRANSLATIONAL ACTIVATOR GCN1-RELATED"/>
    <property type="match status" value="1"/>
</dbReference>
<dbReference type="FunFam" id="1.25.10.10:FF:000096">
    <property type="entry name" value="eIF-2-alpha kinase activator gcn1"/>
    <property type="match status" value="1"/>
</dbReference>
<dbReference type="GO" id="GO:0006417">
    <property type="term" value="P:regulation of translation"/>
    <property type="evidence" value="ECO:0007669"/>
    <property type="project" value="TreeGrafter"/>
</dbReference>
<keyword evidence="3" id="KW-0677">Repeat</keyword>
<reference evidence="6" key="1">
    <citation type="submission" date="2018-03" db="EMBL/GenBank/DDBJ databases">
        <title>The relapsing fever spirochete Borrelia turicatae persists in the highly oxidative environment of its soft-bodied tick vector.</title>
        <authorList>
            <person name="Bourret T.J."/>
            <person name="Boyle W.K."/>
            <person name="Valenzuela J.G."/>
            <person name="Oliveira F."/>
            <person name="Lopez J.E."/>
        </authorList>
    </citation>
    <scope>NUCLEOTIDE SEQUENCE</scope>
    <source>
        <strain evidence="6">Kansas strain/isolate</strain>
        <tissue evidence="6">Salivary glands</tissue>
    </source>
</reference>
<dbReference type="SMART" id="SM01349">
    <property type="entry name" value="TOG"/>
    <property type="match status" value="1"/>
</dbReference>
<proteinExistence type="inferred from homology"/>
<dbReference type="InterPro" id="IPR011989">
    <property type="entry name" value="ARM-like"/>
</dbReference>
<dbReference type="GO" id="GO:0034198">
    <property type="term" value="P:cellular response to amino acid starvation"/>
    <property type="evidence" value="ECO:0007669"/>
    <property type="project" value="TreeGrafter"/>
</dbReference>
<dbReference type="GO" id="GO:0005829">
    <property type="term" value="C:cytosol"/>
    <property type="evidence" value="ECO:0007669"/>
    <property type="project" value="TreeGrafter"/>
</dbReference>
<feature type="domain" description="TOG" evidence="5">
    <location>
        <begin position="1341"/>
        <end position="1574"/>
    </location>
</feature>
<comment type="similarity">
    <text evidence="1">Belongs to the GCN1 family.</text>
</comment>
<dbReference type="PANTHER" id="PTHR23346:SF7">
    <property type="entry name" value="STALLED RIBOSOME SENSOR GCN1"/>
    <property type="match status" value="1"/>
</dbReference>
<dbReference type="InterPro" id="IPR056810">
    <property type="entry name" value="GNC1-like_N"/>
</dbReference>
<evidence type="ECO:0000256" key="4">
    <source>
        <dbReference type="PROSITE-ProRule" id="PRU00103"/>
    </source>
</evidence>
<dbReference type="Pfam" id="PF24993">
    <property type="entry name" value="GNC1_N"/>
    <property type="match status" value="1"/>
</dbReference>
<evidence type="ECO:0000259" key="5">
    <source>
        <dbReference type="SMART" id="SM01349"/>
    </source>
</evidence>
<dbReference type="SUPFAM" id="SSF48371">
    <property type="entry name" value="ARM repeat"/>
    <property type="match status" value="4"/>
</dbReference>
<evidence type="ECO:0000256" key="1">
    <source>
        <dbReference type="ARBA" id="ARBA00007366"/>
    </source>
</evidence>
<evidence type="ECO:0000313" key="6">
    <source>
        <dbReference type="EMBL" id="MBY10204.1"/>
    </source>
</evidence>
<dbReference type="EMBL" id="GGLE01006078">
    <property type="protein sequence ID" value="MBY10204.1"/>
    <property type="molecule type" value="Transcribed_RNA"/>
</dbReference>